<dbReference type="EMBL" id="LR796850">
    <property type="protein sequence ID" value="CAB4170121.1"/>
    <property type="molecule type" value="Genomic_DNA"/>
</dbReference>
<proteinExistence type="predicted"/>
<evidence type="ECO:0000313" key="3">
    <source>
        <dbReference type="EMBL" id="CAB4182842.1"/>
    </source>
</evidence>
<dbReference type="EMBL" id="LR798371">
    <property type="protein sequence ID" value="CAB5227093.1"/>
    <property type="molecule type" value="Genomic_DNA"/>
</dbReference>
<dbReference type="EMBL" id="LR797447">
    <property type="protein sequence ID" value="CAB4216929.1"/>
    <property type="molecule type" value="Genomic_DNA"/>
</dbReference>
<reference evidence="4" key="1">
    <citation type="submission" date="2020-05" db="EMBL/GenBank/DDBJ databases">
        <authorList>
            <person name="Chiriac C."/>
            <person name="Salcher M."/>
            <person name="Ghai R."/>
            <person name="Kavagutti S V."/>
        </authorList>
    </citation>
    <scope>NUCLEOTIDE SEQUENCE</scope>
</reference>
<sequence length="133" mass="14585">MTHAKGKLTPTVLKSICEAYAVGMTVNAACDNAGVSSVAFHRYRRLHPEFDANEWAEAESLNTMELERKAHELAITSDHRNCTMLIFMLKARKPSVYRDNVSVQHSGTVEFAASFAAAMEVITNGVGSSVKTH</sequence>
<dbReference type="EMBL" id="LR797035">
    <property type="protein sequence ID" value="CAB4182842.1"/>
    <property type="molecule type" value="Genomic_DNA"/>
</dbReference>
<evidence type="ECO:0000313" key="2">
    <source>
        <dbReference type="EMBL" id="CAB4176154.1"/>
    </source>
</evidence>
<evidence type="ECO:0000313" key="6">
    <source>
        <dbReference type="EMBL" id="CAB4216929.1"/>
    </source>
</evidence>
<evidence type="ECO:0000313" key="5">
    <source>
        <dbReference type="EMBL" id="CAB4212314.1"/>
    </source>
</evidence>
<organism evidence="4">
    <name type="scientific">uncultured Caudovirales phage</name>
    <dbReference type="NCBI Taxonomy" id="2100421"/>
    <lineage>
        <taxon>Viruses</taxon>
        <taxon>Duplodnaviria</taxon>
        <taxon>Heunggongvirae</taxon>
        <taxon>Uroviricota</taxon>
        <taxon>Caudoviricetes</taxon>
        <taxon>Peduoviridae</taxon>
        <taxon>Maltschvirus</taxon>
        <taxon>Maltschvirus maltsch</taxon>
    </lineage>
</organism>
<accession>A0A6J5RK11</accession>
<name>A0A6J5RK11_9CAUD</name>
<dbReference type="EMBL" id="LR797256">
    <property type="protein sequence ID" value="CAB4197880.1"/>
    <property type="molecule type" value="Genomic_DNA"/>
</dbReference>
<dbReference type="Gene3D" id="1.10.10.60">
    <property type="entry name" value="Homeodomain-like"/>
    <property type="match status" value="1"/>
</dbReference>
<dbReference type="EMBL" id="LR797385">
    <property type="protein sequence ID" value="CAB4212314.1"/>
    <property type="molecule type" value="Genomic_DNA"/>
</dbReference>
<evidence type="ECO:0000313" key="1">
    <source>
        <dbReference type="EMBL" id="CAB4170121.1"/>
    </source>
</evidence>
<evidence type="ECO:0000313" key="7">
    <source>
        <dbReference type="EMBL" id="CAB5227093.1"/>
    </source>
</evidence>
<evidence type="ECO:0000313" key="4">
    <source>
        <dbReference type="EMBL" id="CAB4197880.1"/>
    </source>
</evidence>
<gene>
    <name evidence="3" type="ORF">UFOVP1082_3</name>
    <name evidence="4" type="ORF">UFOVP1322_47</name>
    <name evidence="5" type="ORF">UFOVP1434_10</name>
    <name evidence="7" type="ORF">UFOVP1529_13</name>
    <name evidence="6" type="ORF">UFOVP1593_3</name>
    <name evidence="1" type="ORF">UFOVP906_40</name>
    <name evidence="2" type="ORF">UFOVP992_7</name>
</gene>
<dbReference type="EMBL" id="LR796936">
    <property type="protein sequence ID" value="CAB4176154.1"/>
    <property type="molecule type" value="Genomic_DNA"/>
</dbReference>
<protein>
    <submittedName>
        <fullName evidence="4">Uncharacterized protein</fullName>
    </submittedName>
</protein>